<dbReference type="InterPro" id="IPR009057">
    <property type="entry name" value="Homeodomain-like_sf"/>
</dbReference>
<protein>
    <submittedName>
        <fullName evidence="6">TetR family transcriptional regulator</fullName>
    </submittedName>
</protein>
<evidence type="ECO:0000313" key="6">
    <source>
        <dbReference type="EMBL" id="REF99222.1"/>
    </source>
</evidence>
<organism evidence="6 7">
    <name type="scientific">Asanoa ferruginea</name>
    <dbReference type="NCBI Taxonomy" id="53367"/>
    <lineage>
        <taxon>Bacteria</taxon>
        <taxon>Bacillati</taxon>
        <taxon>Actinomycetota</taxon>
        <taxon>Actinomycetes</taxon>
        <taxon>Micromonosporales</taxon>
        <taxon>Micromonosporaceae</taxon>
        <taxon>Asanoa</taxon>
    </lineage>
</organism>
<proteinExistence type="predicted"/>
<dbReference type="Gene3D" id="1.10.357.10">
    <property type="entry name" value="Tetracycline Repressor, domain 2"/>
    <property type="match status" value="1"/>
</dbReference>
<dbReference type="GO" id="GO:0000976">
    <property type="term" value="F:transcription cis-regulatory region binding"/>
    <property type="evidence" value="ECO:0007669"/>
    <property type="project" value="TreeGrafter"/>
</dbReference>
<keyword evidence="2 4" id="KW-0238">DNA-binding</keyword>
<dbReference type="InterPro" id="IPR001647">
    <property type="entry name" value="HTH_TetR"/>
</dbReference>
<dbReference type="Pfam" id="PF00440">
    <property type="entry name" value="TetR_N"/>
    <property type="match status" value="1"/>
</dbReference>
<gene>
    <name evidence="6" type="ORF">DFJ67_5250</name>
</gene>
<keyword evidence="7" id="KW-1185">Reference proteome</keyword>
<dbReference type="GO" id="GO:0003700">
    <property type="term" value="F:DNA-binding transcription factor activity"/>
    <property type="evidence" value="ECO:0007669"/>
    <property type="project" value="TreeGrafter"/>
</dbReference>
<feature type="domain" description="HTH tetR-type" evidence="5">
    <location>
        <begin position="16"/>
        <end position="76"/>
    </location>
</feature>
<evidence type="ECO:0000256" key="3">
    <source>
        <dbReference type="ARBA" id="ARBA00023163"/>
    </source>
</evidence>
<dbReference type="AlphaFoldDB" id="A0A3D9ZRX8"/>
<evidence type="ECO:0000256" key="2">
    <source>
        <dbReference type="ARBA" id="ARBA00023125"/>
    </source>
</evidence>
<dbReference type="PROSITE" id="PS50977">
    <property type="entry name" value="HTH_TETR_2"/>
    <property type="match status" value="1"/>
</dbReference>
<evidence type="ECO:0000256" key="1">
    <source>
        <dbReference type="ARBA" id="ARBA00023015"/>
    </source>
</evidence>
<dbReference type="Proteomes" id="UP000256913">
    <property type="component" value="Unassembled WGS sequence"/>
</dbReference>
<sequence length="217" mass="24051">MYVGAVEEPRRARKKRLTRERIVSAAIRLFDQHGYDDVTVAQVAEAADVDTKTFFNYFRTKADVLFNELDLELDVLLAAVADRRPEESPGEVLRRAVQEYDAHRRPHIPRREPAELSAAARLALTTPALQAKWVYLQLDVQRRVIAELLKAFPGELDPITAAAMTGSVFGAIQQASLTSAQLGLSQDELWEAATLALDIAAHGLLPARRPNQGQQGT</sequence>
<dbReference type="InterPro" id="IPR050109">
    <property type="entry name" value="HTH-type_TetR-like_transc_reg"/>
</dbReference>
<reference evidence="6 7" key="1">
    <citation type="submission" date="2018-08" db="EMBL/GenBank/DDBJ databases">
        <title>Sequencing the genomes of 1000 actinobacteria strains.</title>
        <authorList>
            <person name="Klenk H.-P."/>
        </authorList>
    </citation>
    <scope>NUCLEOTIDE SEQUENCE [LARGE SCALE GENOMIC DNA]</scope>
    <source>
        <strain evidence="6 7">DSM 44099</strain>
    </source>
</reference>
<keyword evidence="3" id="KW-0804">Transcription</keyword>
<evidence type="ECO:0000259" key="5">
    <source>
        <dbReference type="PROSITE" id="PS50977"/>
    </source>
</evidence>
<evidence type="ECO:0000313" key="7">
    <source>
        <dbReference type="Proteomes" id="UP000256913"/>
    </source>
</evidence>
<dbReference type="PANTHER" id="PTHR30055">
    <property type="entry name" value="HTH-TYPE TRANSCRIPTIONAL REGULATOR RUTR"/>
    <property type="match status" value="1"/>
</dbReference>
<dbReference type="OrthoDB" id="3296001at2"/>
<comment type="caution">
    <text evidence="6">The sequence shown here is derived from an EMBL/GenBank/DDBJ whole genome shotgun (WGS) entry which is preliminary data.</text>
</comment>
<accession>A0A3D9ZRX8</accession>
<dbReference type="SUPFAM" id="SSF46689">
    <property type="entry name" value="Homeodomain-like"/>
    <property type="match status" value="1"/>
</dbReference>
<feature type="DNA-binding region" description="H-T-H motif" evidence="4">
    <location>
        <begin position="39"/>
        <end position="58"/>
    </location>
</feature>
<name>A0A3D9ZRX8_9ACTN</name>
<dbReference type="PANTHER" id="PTHR30055:SF234">
    <property type="entry name" value="HTH-TYPE TRANSCRIPTIONAL REGULATOR BETI"/>
    <property type="match status" value="1"/>
</dbReference>
<dbReference type="PRINTS" id="PR00455">
    <property type="entry name" value="HTHTETR"/>
</dbReference>
<dbReference type="EMBL" id="QUMQ01000001">
    <property type="protein sequence ID" value="REF99222.1"/>
    <property type="molecule type" value="Genomic_DNA"/>
</dbReference>
<keyword evidence="1" id="KW-0805">Transcription regulation</keyword>
<evidence type="ECO:0000256" key="4">
    <source>
        <dbReference type="PROSITE-ProRule" id="PRU00335"/>
    </source>
</evidence>
<dbReference type="Gene3D" id="1.10.10.60">
    <property type="entry name" value="Homeodomain-like"/>
    <property type="match status" value="1"/>
</dbReference>